<dbReference type="RefSeq" id="WP_135077039.1">
    <property type="nucleotide sequence ID" value="NZ_CP038267.1"/>
</dbReference>
<dbReference type="AlphaFoldDB" id="A0A4V1BDW6"/>
<dbReference type="EMBL" id="CP038267">
    <property type="protein sequence ID" value="QBR92552.1"/>
    <property type="molecule type" value="Genomic_DNA"/>
</dbReference>
<feature type="compositionally biased region" description="Polar residues" evidence="1">
    <location>
        <begin position="41"/>
        <end position="59"/>
    </location>
</feature>
<dbReference type="KEGG" id="noy:EXE57_09875"/>
<dbReference type="OrthoDB" id="5189092at2"/>
<evidence type="ECO:0008006" key="4">
    <source>
        <dbReference type="Google" id="ProtNLM"/>
    </source>
</evidence>
<name>A0A4V1BDW6_9ACTN</name>
<proteinExistence type="predicted"/>
<dbReference type="Proteomes" id="UP000294894">
    <property type="component" value="Chromosome"/>
</dbReference>
<feature type="region of interest" description="Disordered" evidence="1">
    <location>
        <begin position="41"/>
        <end position="99"/>
    </location>
</feature>
<gene>
    <name evidence="2" type="ORF">EXE57_09875</name>
</gene>
<accession>A0A4V1BDW6</accession>
<feature type="region of interest" description="Disordered" evidence="1">
    <location>
        <begin position="222"/>
        <end position="277"/>
    </location>
</feature>
<organism evidence="2 3">
    <name type="scientific">Nocardioides euryhalodurans</name>
    <dbReference type="NCBI Taxonomy" id="2518370"/>
    <lineage>
        <taxon>Bacteria</taxon>
        <taxon>Bacillati</taxon>
        <taxon>Actinomycetota</taxon>
        <taxon>Actinomycetes</taxon>
        <taxon>Propionibacteriales</taxon>
        <taxon>Nocardioidaceae</taxon>
        <taxon>Nocardioides</taxon>
    </lineage>
</organism>
<keyword evidence="3" id="KW-1185">Reference proteome</keyword>
<sequence>MTAMTRGPLPARVYWRRRALVVLLALGLVIGTARLLTLGSDASSEDPQASQVAADTTESAVPDDATTEASSPIAEPRVTTEPKRERKKQRPKRPVLAEPEGVCSDRDIAVTPSVEDAVGGRPVVFTLQLRTITSPACTWQVSPTTLTVKLRSGDDDIWSSQDCRRAVPTQEVVVRDNVSTEVEVTWSGRRSDDECSVFTDWALPGWYYVDAAALAGEPSDLHFQLSKPEPEVQVETVQPEPREDRRDRDRDRQRQSGQEQQGQDGDRAQDEGQGGRG</sequence>
<evidence type="ECO:0000313" key="3">
    <source>
        <dbReference type="Proteomes" id="UP000294894"/>
    </source>
</evidence>
<evidence type="ECO:0000256" key="1">
    <source>
        <dbReference type="SAM" id="MobiDB-lite"/>
    </source>
</evidence>
<protein>
    <recommendedName>
        <fullName evidence="4">DUF4232 domain-containing protein</fullName>
    </recommendedName>
</protein>
<feature type="compositionally biased region" description="Basic and acidic residues" evidence="1">
    <location>
        <begin position="240"/>
        <end position="254"/>
    </location>
</feature>
<evidence type="ECO:0000313" key="2">
    <source>
        <dbReference type="EMBL" id="QBR92552.1"/>
    </source>
</evidence>
<reference evidence="2 3" key="1">
    <citation type="submission" date="2019-03" db="EMBL/GenBank/DDBJ databases">
        <title>Three New Species of Nocardioides, Nocardioides euryhalodurans sp. nov., Nocardioides seonyuensis sp. nov. and Nocardioides eburneoflavus sp. nov., Iolated from Soil.</title>
        <authorList>
            <person name="Roh S.G."/>
            <person name="Lee C."/>
            <person name="Kim M.-K."/>
            <person name="Kim S.B."/>
        </authorList>
    </citation>
    <scope>NUCLEOTIDE SEQUENCE [LARGE SCALE GENOMIC DNA]</scope>
    <source>
        <strain evidence="2 3">MMS17-SY117</strain>
    </source>
</reference>